<sequence>MADIGEGRLSLSKTPPPHSVTALRYALLYARGGRNMKRTTSALRPLRQNKKQAPVRGLPFCLLLPRKNFVLLAALCRWKLFLLAALCCGNDFILAAAAHCRGKGFSQPAAQNASS</sequence>
<evidence type="ECO:0000313" key="1">
    <source>
        <dbReference type="EMBL" id="HIX50472.1"/>
    </source>
</evidence>
<proteinExistence type="predicted"/>
<dbReference type="EMBL" id="DXEW01000022">
    <property type="protein sequence ID" value="HIX50472.1"/>
    <property type="molecule type" value="Genomic_DNA"/>
</dbReference>
<dbReference type="AlphaFoldDB" id="A0A9D1W1B6"/>
<protein>
    <submittedName>
        <fullName evidence="1">Uncharacterized protein</fullName>
    </submittedName>
</protein>
<dbReference type="Proteomes" id="UP000886847">
    <property type="component" value="Unassembled WGS sequence"/>
</dbReference>
<organism evidence="1 2">
    <name type="scientific">Candidatus Borkfalkia faecavium</name>
    <dbReference type="NCBI Taxonomy" id="2838508"/>
    <lineage>
        <taxon>Bacteria</taxon>
        <taxon>Bacillati</taxon>
        <taxon>Bacillota</taxon>
        <taxon>Clostridia</taxon>
        <taxon>Christensenellales</taxon>
        <taxon>Christensenellaceae</taxon>
        <taxon>Candidatus Borkfalkia</taxon>
    </lineage>
</organism>
<reference evidence="1" key="1">
    <citation type="journal article" date="2021" name="PeerJ">
        <title>Extensive microbial diversity within the chicken gut microbiome revealed by metagenomics and culture.</title>
        <authorList>
            <person name="Gilroy R."/>
            <person name="Ravi A."/>
            <person name="Getino M."/>
            <person name="Pursley I."/>
            <person name="Horton D.L."/>
            <person name="Alikhan N.F."/>
            <person name="Baker D."/>
            <person name="Gharbi K."/>
            <person name="Hall N."/>
            <person name="Watson M."/>
            <person name="Adriaenssens E.M."/>
            <person name="Foster-Nyarko E."/>
            <person name="Jarju S."/>
            <person name="Secka A."/>
            <person name="Antonio M."/>
            <person name="Oren A."/>
            <person name="Chaudhuri R.R."/>
            <person name="La Ragione R."/>
            <person name="Hildebrand F."/>
            <person name="Pallen M.J."/>
        </authorList>
    </citation>
    <scope>NUCLEOTIDE SEQUENCE</scope>
    <source>
        <strain evidence="1">2189</strain>
    </source>
</reference>
<comment type="caution">
    <text evidence="1">The sequence shown here is derived from an EMBL/GenBank/DDBJ whole genome shotgun (WGS) entry which is preliminary data.</text>
</comment>
<evidence type="ECO:0000313" key="2">
    <source>
        <dbReference type="Proteomes" id="UP000886847"/>
    </source>
</evidence>
<accession>A0A9D1W1B6</accession>
<name>A0A9D1W1B6_9FIRM</name>
<reference evidence="1" key="2">
    <citation type="submission" date="2021-04" db="EMBL/GenBank/DDBJ databases">
        <authorList>
            <person name="Gilroy R."/>
        </authorList>
    </citation>
    <scope>NUCLEOTIDE SEQUENCE</scope>
    <source>
        <strain evidence="1">2189</strain>
    </source>
</reference>
<gene>
    <name evidence="1" type="ORF">H9851_04250</name>
</gene>